<gene>
    <name evidence="3" type="primary">purR</name>
    <name evidence="3" type="ORF">KAR29_03280</name>
</gene>
<dbReference type="RefSeq" id="WP_274374214.1">
    <property type="nucleotide sequence ID" value="NZ_CP072943.1"/>
</dbReference>
<dbReference type="Gene3D" id="3.40.50.2020">
    <property type="match status" value="1"/>
</dbReference>
<dbReference type="GO" id="GO:0003677">
    <property type="term" value="F:DNA binding"/>
    <property type="evidence" value="ECO:0007669"/>
    <property type="project" value="InterPro"/>
</dbReference>
<dbReference type="PANTHER" id="PTHR43864">
    <property type="entry name" value="HYPOXANTHINE/GUANINE PHOSPHORIBOSYLTRANSFERASE"/>
    <property type="match status" value="1"/>
</dbReference>
<dbReference type="PANTHER" id="PTHR43864:SF2">
    <property type="entry name" value="PUR OPERON REPRESSOR"/>
    <property type="match status" value="1"/>
</dbReference>
<dbReference type="InterPro" id="IPR036390">
    <property type="entry name" value="WH_DNA-bd_sf"/>
</dbReference>
<keyword evidence="4" id="KW-1185">Reference proteome</keyword>
<dbReference type="InterPro" id="IPR050118">
    <property type="entry name" value="Pur/Pyrimidine_PRTase"/>
</dbReference>
<dbReference type="CDD" id="cd06223">
    <property type="entry name" value="PRTases_typeI"/>
    <property type="match status" value="1"/>
</dbReference>
<dbReference type="SUPFAM" id="SSF53271">
    <property type="entry name" value="PRTase-like"/>
    <property type="match status" value="1"/>
</dbReference>
<dbReference type="InterPro" id="IPR036388">
    <property type="entry name" value="WH-like_DNA-bd_sf"/>
</dbReference>
<dbReference type="InterPro" id="IPR000836">
    <property type="entry name" value="PRTase_dom"/>
</dbReference>
<protein>
    <submittedName>
        <fullName evidence="3">Pur operon repressor</fullName>
    </submittedName>
</protein>
<proteinExistence type="predicted"/>
<dbReference type="InterPro" id="IPR015265">
    <property type="entry name" value="PuR_N"/>
</dbReference>
<feature type="domain" description="Bacterial purine repressor N-terminal" evidence="2">
    <location>
        <begin position="4"/>
        <end position="73"/>
    </location>
</feature>
<dbReference type="AlphaFoldDB" id="A0A9Q7EWP3"/>
<dbReference type="SUPFAM" id="SSF46785">
    <property type="entry name" value="Winged helix' DNA-binding domain"/>
    <property type="match status" value="1"/>
</dbReference>
<reference evidence="4" key="1">
    <citation type="submission" date="2021-04" db="EMBL/GenBank/DDBJ databases">
        <title>A novel Synergistetes isolate from a pyrite-forming mixed culture.</title>
        <authorList>
            <person name="Bunk B."/>
            <person name="Sproer C."/>
            <person name="Spring S."/>
            <person name="Pester M."/>
        </authorList>
    </citation>
    <scope>NUCLEOTIDE SEQUENCE [LARGE SCALE GENOMIC DNA]</scope>
    <source>
        <strain evidence="4">J.5.4.2-T.3.5.2</strain>
    </source>
</reference>
<organism evidence="3 4">
    <name type="scientific">Aminithiophilus ramosus</name>
    <dbReference type="NCBI Taxonomy" id="3029084"/>
    <lineage>
        <taxon>Bacteria</taxon>
        <taxon>Thermotogati</taxon>
        <taxon>Synergistota</taxon>
        <taxon>Synergistia</taxon>
        <taxon>Synergistales</taxon>
        <taxon>Aminithiophilaceae</taxon>
        <taxon>Aminithiophilus</taxon>
    </lineage>
</organism>
<dbReference type="EMBL" id="CP072943">
    <property type="protein sequence ID" value="QTX32949.1"/>
    <property type="molecule type" value="Genomic_DNA"/>
</dbReference>
<name>A0A9Q7EWP3_9BACT</name>
<evidence type="ECO:0000313" key="3">
    <source>
        <dbReference type="EMBL" id="QTX32949.1"/>
    </source>
</evidence>
<sequence>MKGQRTERLVRMASRLLLFPAKQVSLTQMAGAFQVSKTVISDDIAIIDGAFAQEELGRVVVDRGRSGGAAFRPALTAGLRRKWLESVAQRISEEERLLPGGLIYYSDILFDPSFALPLGFALASDFAEVGADVVMTSEVKGIPLALYVAHALGVPLAVCRFRNRASDGAAVGVHFPTLSGDVRTMYMGTRQLRKGSKVLVIDDFMRGGSTVAGMLLVAREFGADVVGTGVFIAAAEPAQKAVKSYKALFQLSREPQGGARIVVID</sequence>
<feature type="domain" description="Phosphoribosyltransferase" evidence="1">
    <location>
        <begin position="131"/>
        <end position="250"/>
    </location>
</feature>
<evidence type="ECO:0000259" key="1">
    <source>
        <dbReference type="Pfam" id="PF00156"/>
    </source>
</evidence>
<dbReference type="Gene3D" id="1.10.10.10">
    <property type="entry name" value="Winged helix-like DNA-binding domain superfamily/Winged helix DNA-binding domain"/>
    <property type="match status" value="1"/>
</dbReference>
<evidence type="ECO:0000259" key="2">
    <source>
        <dbReference type="Pfam" id="PF09182"/>
    </source>
</evidence>
<dbReference type="Proteomes" id="UP000671879">
    <property type="component" value="Chromosome"/>
</dbReference>
<dbReference type="KEGG" id="aram:KAR29_03280"/>
<dbReference type="InterPro" id="IPR029057">
    <property type="entry name" value="PRTase-like"/>
</dbReference>
<dbReference type="GO" id="GO:0006355">
    <property type="term" value="P:regulation of DNA-templated transcription"/>
    <property type="evidence" value="ECO:0007669"/>
    <property type="project" value="InterPro"/>
</dbReference>
<accession>A0A9Q7EWP3</accession>
<dbReference type="Pfam" id="PF09182">
    <property type="entry name" value="PuR_N"/>
    <property type="match status" value="1"/>
</dbReference>
<evidence type="ECO:0000313" key="4">
    <source>
        <dbReference type="Proteomes" id="UP000671879"/>
    </source>
</evidence>
<dbReference type="Pfam" id="PF00156">
    <property type="entry name" value="Pribosyltran"/>
    <property type="match status" value="1"/>
</dbReference>